<evidence type="ECO:0000313" key="2">
    <source>
        <dbReference type="EMBL" id="ACV79860.1"/>
    </source>
</evidence>
<name>C8XEV9_NAKMY</name>
<organism evidence="2 3">
    <name type="scientific">Nakamurella multipartita (strain ATCC 700099 / DSM 44233 / CIP 104796 / JCM 9543 / NBRC 105858 / Y-104)</name>
    <name type="common">Microsphaera multipartita</name>
    <dbReference type="NCBI Taxonomy" id="479431"/>
    <lineage>
        <taxon>Bacteria</taxon>
        <taxon>Bacillati</taxon>
        <taxon>Actinomycetota</taxon>
        <taxon>Actinomycetes</taxon>
        <taxon>Nakamurellales</taxon>
        <taxon>Nakamurellaceae</taxon>
        <taxon>Nakamurella</taxon>
    </lineage>
</organism>
<keyword evidence="3" id="KW-1185">Reference proteome</keyword>
<proteinExistence type="predicted"/>
<gene>
    <name evidence="2" type="ordered locus">Namu_3535</name>
</gene>
<sequence precursor="true">MPGIVGLLASAALAVAGAVLAPAGVPAAATATTSAAAPLPSGRPFAATSPFNVPVTGAPALDPRSAAMVARVARDGLGYANLVEFGIPIYDATSSTPRQTVRCTITDWGPCPFGTAPRPIPTTARPSVGSDGAMVVVDRTAGTIDEYWQAAPATGGWTASWGAVNQVAGSGWGGGSTGAGASRLAGVVRVAEIQAGVIPHALVVQSDTVCAGTVRAPALKTDGDSTRPDCIPEGARLQLDPAIDVAAIPGITPGEVTVARALQVYGAYLIDRAGAPLAVSFEVAPDASAAGPGAVYQQAGFGWDYFGMPNVPWDRLRVLQAWDR</sequence>
<dbReference type="eggNOG" id="ENOG502ZCGR">
    <property type="taxonomic scope" value="Bacteria"/>
</dbReference>
<evidence type="ECO:0000313" key="3">
    <source>
        <dbReference type="Proteomes" id="UP000002218"/>
    </source>
</evidence>
<feature type="signal peptide" evidence="1">
    <location>
        <begin position="1"/>
        <end position="21"/>
    </location>
</feature>
<reference evidence="3" key="1">
    <citation type="submission" date="2009-09" db="EMBL/GenBank/DDBJ databases">
        <title>The complete genome of Nakamurella multipartita DSM 44233.</title>
        <authorList>
            <consortium name="US DOE Joint Genome Institute (JGI-PGF)"/>
            <person name="Lucas S."/>
            <person name="Copeland A."/>
            <person name="Lapidus A."/>
            <person name="Glavina del Rio T."/>
            <person name="Dalin E."/>
            <person name="Tice H."/>
            <person name="Bruce D."/>
            <person name="Goodwin L."/>
            <person name="Pitluck S."/>
            <person name="Kyrpides N."/>
            <person name="Mavromatis K."/>
            <person name="Ivanova N."/>
            <person name="Ovchinnikova G."/>
            <person name="Sims D."/>
            <person name="Meincke L."/>
            <person name="Brettin T."/>
            <person name="Detter J.C."/>
            <person name="Han C."/>
            <person name="Larimer F."/>
            <person name="Land M."/>
            <person name="Hauser L."/>
            <person name="Markowitz V."/>
            <person name="Cheng J.-F."/>
            <person name="Hugenholtz P."/>
            <person name="Woyke T."/>
            <person name="Wu D."/>
            <person name="Klenk H.-P."/>
            <person name="Eisen J.A."/>
        </authorList>
    </citation>
    <scope>NUCLEOTIDE SEQUENCE [LARGE SCALE GENOMIC DNA]</scope>
    <source>
        <strain evidence="3">ATCC 700099 / DSM 44233 / CIP 104796 / JCM 9543 / NBRC 105858 / Y-104</strain>
    </source>
</reference>
<dbReference type="AlphaFoldDB" id="C8XEV9"/>
<feature type="chain" id="PRO_5039087850" evidence="1">
    <location>
        <begin position="22"/>
        <end position="324"/>
    </location>
</feature>
<keyword evidence="1" id="KW-0732">Signal</keyword>
<dbReference type="Proteomes" id="UP000002218">
    <property type="component" value="Chromosome"/>
</dbReference>
<reference evidence="2 3" key="2">
    <citation type="journal article" date="2010" name="Stand. Genomic Sci.">
        <title>Complete genome sequence of Nakamurella multipartita type strain (Y-104).</title>
        <authorList>
            <person name="Tice H."/>
            <person name="Mayilraj S."/>
            <person name="Sims D."/>
            <person name="Lapidus A."/>
            <person name="Nolan M."/>
            <person name="Lucas S."/>
            <person name="Glavina Del Rio T."/>
            <person name="Copeland A."/>
            <person name="Cheng J.F."/>
            <person name="Meincke L."/>
            <person name="Bruce D."/>
            <person name="Goodwin L."/>
            <person name="Pitluck S."/>
            <person name="Ivanova N."/>
            <person name="Mavromatis K."/>
            <person name="Ovchinnikova G."/>
            <person name="Pati A."/>
            <person name="Chen A."/>
            <person name="Palaniappan K."/>
            <person name="Land M."/>
            <person name="Hauser L."/>
            <person name="Chang Y.J."/>
            <person name="Jeffries C.D."/>
            <person name="Detter J.C."/>
            <person name="Brettin T."/>
            <person name="Rohde M."/>
            <person name="Goker M."/>
            <person name="Bristow J."/>
            <person name="Eisen J.A."/>
            <person name="Markowitz V."/>
            <person name="Hugenholtz P."/>
            <person name="Kyrpides N.C."/>
            <person name="Klenk H.P."/>
            <person name="Chen F."/>
        </authorList>
    </citation>
    <scope>NUCLEOTIDE SEQUENCE [LARGE SCALE GENOMIC DNA]</scope>
    <source>
        <strain evidence="3">ATCC 700099 / DSM 44233 / CIP 104796 / JCM 9543 / NBRC 105858 / Y-104</strain>
    </source>
</reference>
<dbReference type="KEGG" id="nml:Namu_3535"/>
<dbReference type="InParanoid" id="C8XEV9"/>
<accession>C8XEV9</accession>
<dbReference type="RefSeq" id="WP_015748714.1">
    <property type="nucleotide sequence ID" value="NC_013235.1"/>
</dbReference>
<dbReference type="HOGENOM" id="CLU_908581_0_0_11"/>
<protein>
    <submittedName>
        <fullName evidence="2">Uncharacterized protein</fullName>
    </submittedName>
</protein>
<evidence type="ECO:0000256" key="1">
    <source>
        <dbReference type="SAM" id="SignalP"/>
    </source>
</evidence>
<dbReference type="EMBL" id="CP001737">
    <property type="protein sequence ID" value="ACV79860.1"/>
    <property type="molecule type" value="Genomic_DNA"/>
</dbReference>
<dbReference type="STRING" id="479431.Namu_3535"/>